<keyword evidence="1" id="KW-1133">Transmembrane helix</keyword>
<keyword evidence="1" id="KW-0812">Transmembrane</keyword>
<keyword evidence="1" id="KW-0472">Membrane</keyword>
<gene>
    <name evidence="3" type="ORF">METZ01_LOCUS319689</name>
</gene>
<reference evidence="3" key="1">
    <citation type="submission" date="2018-05" db="EMBL/GenBank/DDBJ databases">
        <authorList>
            <person name="Lanie J.A."/>
            <person name="Ng W.-L."/>
            <person name="Kazmierczak K.M."/>
            <person name="Andrzejewski T.M."/>
            <person name="Davidsen T.M."/>
            <person name="Wayne K.J."/>
            <person name="Tettelin H."/>
            <person name="Glass J.I."/>
            <person name="Rusch D."/>
            <person name="Podicherti R."/>
            <person name="Tsui H.-C.T."/>
            <person name="Winkler M.E."/>
        </authorList>
    </citation>
    <scope>NUCLEOTIDE SEQUENCE</scope>
</reference>
<dbReference type="GO" id="GO:0016491">
    <property type="term" value="F:oxidoreductase activity"/>
    <property type="evidence" value="ECO:0007669"/>
    <property type="project" value="InterPro"/>
</dbReference>
<name>A0A382P2K4_9ZZZZ</name>
<protein>
    <recommendedName>
        <fullName evidence="2">Fatty acid hydroxylase domain-containing protein</fullName>
    </recommendedName>
</protein>
<feature type="transmembrane region" description="Helical" evidence="1">
    <location>
        <begin position="79"/>
        <end position="102"/>
    </location>
</feature>
<feature type="non-terminal residue" evidence="3">
    <location>
        <position position="125"/>
    </location>
</feature>
<proteinExistence type="predicted"/>
<sequence length="125" mass="14645">MDADLDTGKLIVFLCGFLLMLIIETFKPARVCRSSRLQRLLFHGGIAVVNTVLIRLFVYVPLLLWIVLVEQQGWGLSRWLGLTGYTELLVSLLVLDLFDYFWHRVNHRVRILWRFHKAHHTDTSL</sequence>
<dbReference type="Pfam" id="PF04116">
    <property type="entry name" value="FA_hydroxylase"/>
    <property type="match status" value="1"/>
</dbReference>
<dbReference type="GO" id="GO:0008610">
    <property type="term" value="P:lipid biosynthetic process"/>
    <property type="evidence" value="ECO:0007669"/>
    <property type="project" value="InterPro"/>
</dbReference>
<accession>A0A382P2K4</accession>
<dbReference type="AlphaFoldDB" id="A0A382P2K4"/>
<feature type="transmembrane region" description="Helical" evidence="1">
    <location>
        <begin position="44"/>
        <end position="67"/>
    </location>
</feature>
<dbReference type="GO" id="GO:0005506">
    <property type="term" value="F:iron ion binding"/>
    <property type="evidence" value="ECO:0007669"/>
    <property type="project" value="InterPro"/>
</dbReference>
<evidence type="ECO:0000313" key="3">
    <source>
        <dbReference type="EMBL" id="SVC66835.1"/>
    </source>
</evidence>
<dbReference type="EMBL" id="UINC01104002">
    <property type="protein sequence ID" value="SVC66835.1"/>
    <property type="molecule type" value="Genomic_DNA"/>
</dbReference>
<feature type="domain" description="Fatty acid hydroxylase" evidence="2">
    <location>
        <begin position="89"/>
        <end position="123"/>
    </location>
</feature>
<feature type="transmembrane region" description="Helical" evidence="1">
    <location>
        <begin position="6"/>
        <end position="23"/>
    </location>
</feature>
<organism evidence="3">
    <name type="scientific">marine metagenome</name>
    <dbReference type="NCBI Taxonomy" id="408172"/>
    <lineage>
        <taxon>unclassified sequences</taxon>
        <taxon>metagenomes</taxon>
        <taxon>ecological metagenomes</taxon>
    </lineage>
</organism>
<dbReference type="InterPro" id="IPR006694">
    <property type="entry name" value="Fatty_acid_hydroxylase"/>
</dbReference>
<evidence type="ECO:0000259" key="2">
    <source>
        <dbReference type="Pfam" id="PF04116"/>
    </source>
</evidence>
<evidence type="ECO:0000256" key="1">
    <source>
        <dbReference type="SAM" id="Phobius"/>
    </source>
</evidence>